<dbReference type="InterPro" id="IPR012334">
    <property type="entry name" value="Pectin_lyas_fold"/>
</dbReference>
<proteinExistence type="predicted"/>
<dbReference type="InterPro" id="IPR006626">
    <property type="entry name" value="PbH1"/>
</dbReference>
<dbReference type="SUPFAM" id="SSF51126">
    <property type="entry name" value="Pectin lyase-like"/>
    <property type="match status" value="2"/>
</dbReference>
<evidence type="ECO:0000256" key="1">
    <source>
        <dbReference type="ARBA" id="ARBA00022737"/>
    </source>
</evidence>
<dbReference type="Gene3D" id="2.40.160.160">
    <property type="entry name" value="Inverse autotransporter, beta-domain"/>
    <property type="match status" value="1"/>
</dbReference>
<dbReference type="PANTHER" id="PTHR22990:SF15">
    <property type="entry name" value="F-BOX ONLY PROTEIN 10"/>
    <property type="match status" value="1"/>
</dbReference>
<sequence length="1162" mass="121974">MNKSAQTLCIGLFVFGTLTAPGVAQTTDTNPDASLSSSTSAADLKITPRFGVGYSTSGAGYDAFTNIEGFVPLLQSPGSTLTFLEGRLLIDNEADFGGNLLLGHRVYNPKSDRILGGYISYDHRDTGSSSFNQLGAGFESLGEIWDFRSNFYLPIGDTRQLAEESSVQNFSALTEPFFQDNFLVATGTQQRFESRRFEAAMGGLDVEAGVRIARLGATGDLRGYAGLYYYDAPESDDTLGWRARLEAHPNDNLRLGLSVQDDATFGTNVVFSIGANFPGTRPRGAKERGTSQQVAARLGESVSRQVNIVVDEQFESESFTEQVTLKATNPNTNEPYVFQHVNLGLMDGNGTFENPFGTVQNALTVAQADNIVYVQSGTNPGIPAFTIPDSVAVLSTALPHIIDTVEFGTVQLALSGSGQFPEVTGTVTLGNDTTLSGFAIANVTGNAIEATNLQNVTILDNRITNPTEQGIILNNVTGTSVIASNSITNSGLAGIFVRGSGTTQQELTLNNNTISGSGSQGIFLQVTEEAQQQAILSNNTVSNSIGQGIFIEASGNTQQNLAIDNSTINSTVLSSDGTGGQGILAQASAEAQQTFSITNSQINDSANSGLFVQSSESATQNFTLNSSTVSNSTGSGLLVQASGTTQQEFTLNNSTINNTAIGSDGSGGQGILAQVSGEAQQTFSITNSQINNSANSGLFVQSSESATQNFTLNSSTVNNSTGSGLLVQASGTTQQEFTLENSTINNTTVDSDGSGGQGVFVQANEGVQQQFTVTNTTVNTSDGQGIFVQANDAQNQNFIVSNSTVSDNVGQGISVQANGTTEQEFTIEGSTIERTQVSNDGSAGQGIFIQGNESTQNFSINGSTVSDNSGQGISIQGNDATQNFTLNSSQISNNTGTGVLIQASDTTQQEFALNNSTIDGTKLGSDGGGGQGVFIQANEGVQQEFAINNNAVSNNASQGIFVQANDVQKQNFSVTNTEVSNSASQGIVVQANGTTQQEFNVENTTISNSKDQGILVQANGTTQQKFSIDDTTINVSTGQGVLIQASENSQQAFRLRRNTISGTAFEGILAQGNDTARIDARVQFNSLNNSNNASGFAAIMNSNQNFCLQLDGNNTNTNFQLQRNAGTFQVVDRDNVEVNNTGVVNLTPTTGDFETVTVCPGE</sequence>
<keyword evidence="2" id="KW-0732">Signal</keyword>
<evidence type="ECO:0000256" key="2">
    <source>
        <dbReference type="SAM" id="SignalP"/>
    </source>
</evidence>
<evidence type="ECO:0000313" key="5">
    <source>
        <dbReference type="Proteomes" id="UP000753908"/>
    </source>
</evidence>
<dbReference type="InterPro" id="IPR039448">
    <property type="entry name" value="Beta_helix"/>
</dbReference>
<name>A0A951UB12_9CYAN</name>
<evidence type="ECO:0000313" key="4">
    <source>
        <dbReference type="EMBL" id="MBW4545131.1"/>
    </source>
</evidence>
<evidence type="ECO:0000259" key="3">
    <source>
        <dbReference type="Pfam" id="PF13229"/>
    </source>
</evidence>
<keyword evidence="1" id="KW-0677">Repeat</keyword>
<feature type="chain" id="PRO_5036969106" evidence="2">
    <location>
        <begin position="27"/>
        <end position="1162"/>
    </location>
</feature>
<dbReference type="EMBL" id="JAHHIF010000013">
    <property type="protein sequence ID" value="MBW4545131.1"/>
    <property type="molecule type" value="Genomic_DNA"/>
</dbReference>
<reference evidence="4" key="2">
    <citation type="journal article" date="2022" name="Microbiol. Resour. Announc.">
        <title>Metagenome Sequencing to Explore Phylogenomics of Terrestrial Cyanobacteria.</title>
        <authorList>
            <person name="Ward R.D."/>
            <person name="Stajich J.E."/>
            <person name="Johansen J.R."/>
            <person name="Huntemann M."/>
            <person name="Clum A."/>
            <person name="Foster B."/>
            <person name="Foster B."/>
            <person name="Roux S."/>
            <person name="Palaniappan K."/>
            <person name="Varghese N."/>
            <person name="Mukherjee S."/>
            <person name="Reddy T.B.K."/>
            <person name="Daum C."/>
            <person name="Copeland A."/>
            <person name="Chen I.A."/>
            <person name="Ivanova N.N."/>
            <person name="Kyrpides N.C."/>
            <person name="Shapiro N."/>
            <person name="Eloe-Fadrosh E.A."/>
            <person name="Pietrasiak N."/>
        </authorList>
    </citation>
    <scope>NUCLEOTIDE SEQUENCE</scope>
    <source>
        <strain evidence="4">CPER-KK1</strain>
    </source>
</reference>
<protein>
    <submittedName>
        <fullName evidence="4">Right-handed parallel beta-helix repeat-containing protein</fullName>
    </submittedName>
</protein>
<reference evidence="4" key="1">
    <citation type="submission" date="2021-05" db="EMBL/GenBank/DDBJ databases">
        <authorList>
            <person name="Pietrasiak N."/>
            <person name="Ward R."/>
            <person name="Stajich J.E."/>
            <person name="Kurbessoian T."/>
        </authorList>
    </citation>
    <scope>NUCLEOTIDE SEQUENCE</scope>
    <source>
        <strain evidence="4">CPER-KK1</strain>
    </source>
</reference>
<feature type="domain" description="Right handed beta helix" evidence="3">
    <location>
        <begin position="430"/>
        <end position="567"/>
    </location>
</feature>
<dbReference type="InterPro" id="IPR038177">
    <property type="entry name" value="IAT_beta_sf"/>
</dbReference>
<dbReference type="SMART" id="SM00710">
    <property type="entry name" value="PbH1"/>
    <property type="match status" value="20"/>
</dbReference>
<dbReference type="Pfam" id="PF13229">
    <property type="entry name" value="Beta_helix"/>
    <property type="match status" value="2"/>
</dbReference>
<dbReference type="AlphaFoldDB" id="A0A951UB12"/>
<gene>
    <name evidence="4" type="ORF">KME25_11895</name>
</gene>
<dbReference type="InterPro" id="IPR051550">
    <property type="entry name" value="SCF-Subunits/Alg-Epimerases"/>
</dbReference>
<comment type="caution">
    <text evidence="4">The sequence shown here is derived from an EMBL/GenBank/DDBJ whole genome shotgun (WGS) entry which is preliminary data.</text>
</comment>
<dbReference type="Gene3D" id="2.160.20.10">
    <property type="entry name" value="Single-stranded right-handed beta-helix, Pectin lyase-like"/>
    <property type="match status" value="2"/>
</dbReference>
<feature type="domain" description="Right handed beta helix" evidence="3">
    <location>
        <begin position="846"/>
        <end position="1021"/>
    </location>
</feature>
<dbReference type="Proteomes" id="UP000753908">
    <property type="component" value="Unassembled WGS sequence"/>
</dbReference>
<dbReference type="PANTHER" id="PTHR22990">
    <property type="entry name" value="F-BOX ONLY PROTEIN"/>
    <property type="match status" value="1"/>
</dbReference>
<organism evidence="4 5">
    <name type="scientific">Symplocastrum torsivum CPER-KK1</name>
    <dbReference type="NCBI Taxonomy" id="450513"/>
    <lineage>
        <taxon>Bacteria</taxon>
        <taxon>Bacillati</taxon>
        <taxon>Cyanobacteriota</taxon>
        <taxon>Cyanophyceae</taxon>
        <taxon>Oscillatoriophycideae</taxon>
        <taxon>Oscillatoriales</taxon>
        <taxon>Microcoleaceae</taxon>
        <taxon>Symplocastrum</taxon>
    </lineage>
</organism>
<accession>A0A951UB12</accession>
<feature type="signal peptide" evidence="2">
    <location>
        <begin position="1"/>
        <end position="26"/>
    </location>
</feature>
<dbReference type="InterPro" id="IPR011050">
    <property type="entry name" value="Pectin_lyase_fold/virulence"/>
</dbReference>